<accession>C3JA23</accession>
<evidence type="ECO:0000313" key="1">
    <source>
        <dbReference type="EMBL" id="EEN83002.1"/>
    </source>
</evidence>
<dbReference type="EMBL" id="ACNN01000016">
    <property type="protein sequence ID" value="EEN83002.1"/>
    <property type="molecule type" value="Genomic_DNA"/>
</dbReference>
<sequence length="38" mass="4617">MHIPLKYPKKETRLLHPIRGFPSKFVREENALEEIQRD</sequence>
<proteinExistence type="predicted"/>
<dbReference type="AlphaFoldDB" id="C3JA23"/>
<reference evidence="1 2" key="1">
    <citation type="submission" date="2009-04" db="EMBL/GenBank/DDBJ databases">
        <authorList>
            <person name="Sebastian Y."/>
            <person name="Madupu R."/>
            <person name="Durkin A.S."/>
            <person name="Torralba M."/>
            <person name="Methe B."/>
            <person name="Sutton G.G."/>
            <person name="Strausberg R.L."/>
            <person name="Nelson K.E."/>
        </authorList>
    </citation>
    <scope>NUCLEOTIDE SEQUENCE [LARGE SCALE GENOMIC DNA]</scope>
    <source>
        <strain evidence="2">ATCC 35406 / BCRC 14492 / JCM 8526 / NCTC 13058 / HG 370</strain>
    </source>
</reference>
<gene>
    <name evidence="1" type="ORF">POREN0001_0946</name>
</gene>
<protein>
    <submittedName>
        <fullName evidence="1">Uncharacterized protein</fullName>
    </submittedName>
</protein>
<comment type="caution">
    <text evidence="1">The sequence shown here is derived from an EMBL/GenBank/DDBJ whole genome shotgun (WGS) entry which is preliminary data.</text>
</comment>
<name>C3JA23_POREA</name>
<keyword evidence="2" id="KW-1185">Reference proteome</keyword>
<evidence type="ECO:0000313" key="2">
    <source>
        <dbReference type="Proteomes" id="UP000004295"/>
    </source>
</evidence>
<dbReference type="Proteomes" id="UP000004295">
    <property type="component" value="Unassembled WGS sequence"/>
</dbReference>
<dbReference type="STRING" id="553175.POREN0001_0946"/>
<organism evidence="1 2">
    <name type="scientific">Porphyromonas endodontalis (strain ATCC 35406 / DSM 24491 / JCM 8526 / CCUG 16442 / BCRC 14492 / NCTC 13058 / HG 370)</name>
    <name type="common">Bacteroides endodontalis</name>
    <dbReference type="NCBI Taxonomy" id="553175"/>
    <lineage>
        <taxon>Bacteria</taxon>
        <taxon>Pseudomonadati</taxon>
        <taxon>Bacteroidota</taxon>
        <taxon>Bacteroidia</taxon>
        <taxon>Bacteroidales</taxon>
        <taxon>Porphyromonadaceae</taxon>
        <taxon>Porphyromonas</taxon>
    </lineage>
</organism>